<dbReference type="SUPFAM" id="SSF53639">
    <property type="entry name" value="AraD/HMP-PK domain-like"/>
    <property type="match status" value="1"/>
</dbReference>
<dbReference type="GO" id="GO:0005856">
    <property type="term" value="C:cytoskeleton"/>
    <property type="evidence" value="ECO:0007669"/>
    <property type="project" value="TreeGrafter"/>
</dbReference>
<proteinExistence type="predicted"/>
<dbReference type="Pfam" id="PF00596">
    <property type="entry name" value="Aldolase_II"/>
    <property type="match status" value="1"/>
</dbReference>
<dbReference type="Gene3D" id="3.40.225.10">
    <property type="entry name" value="Class II aldolase/adducin N-terminal domain"/>
    <property type="match status" value="1"/>
</dbReference>
<reference evidence="2" key="1">
    <citation type="submission" date="2021-01" db="EMBL/GenBank/DDBJ databases">
        <authorList>
            <person name="Corre E."/>
            <person name="Pelletier E."/>
            <person name="Niang G."/>
            <person name="Scheremetjew M."/>
            <person name="Finn R."/>
            <person name="Kale V."/>
            <person name="Holt S."/>
            <person name="Cochrane G."/>
            <person name="Meng A."/>
            <person name="Brown T."/>
            <person name="Cohen L."/>
        </authorList>
    </citation>
    <scope>NUCLEOTIDE SEQUENCE</scope>
    <source>
        <strain evidence="2">WS</strain>
    </source>
</reference>
<accession>A0A7S1PII7</accession>
<evidence type="ECO:0000313" key="2">
    <source>
        <dbReference type="EMBL" id="CAD9081178.1"/>
    </source>
</evidence>
<organism evidence="2">
    <name type="scientific">Percolomonas cosmopolitus</name>
    <dbReference type="NCBI Taxonomy" id="63605"/>
    <lineage>
        <taxon>Eukaryota</taxon>
        <taxon>Discoba</taxon>
        <taxon>Heterolobosea</taxon>
        <taxon>Tetramitia</taxon>
        <taxon>Eutetramitia</taxon>
        <taxon>Percolomonadidae</taxon>
        <taxon>Percolomonas</taxon>
    </lineage>
</organism>
<dbReference type="PANTHER" id="PTHR10672:SF3">
    <property type="entry name" value="PROTEIN HU-LI TAI SHAO"/>
    <property type="match status" value="1"/>
</dbReference>
<evidence type="ECO:0000259" key="1">
    <source>
        <dbReference type="SMART" id="SM01007"/>
    </source>
</evidence>
<dbReference type="SMART" id="SM01007">
    <property type="entry name" value="Aldolase_II"/>
    <property type="match status" value="1"/>
</dbReference>
<dbReference type="PANTHER" id="PTHR10672">
    <property type="entry name" value="ADDUCIN"/>
    <property type="match status" value="1"/>
</dbReference>
<dbReference type="GO" id="GO:0051015">
    <property type="term" value="F:actin filament binding"/>
    <property type="evidence" value="ECO:0007669"/>
    <property type="project" value="TreeGrafter"/>
</dbReference>
<name>A0A7S1PII7_9EUKA</name>
<gene>
    <name evidence="2" type="ORF">PCOS0759_LOCUS4418</name>
</gene>
<sequence length="273" mass="30819">MTPSQHYPTKALTLENIQKRLRSSIDDVSEEEMTIRTQLAACYRLFDKFQWTDMIYNHITARIPRKSEFLINPFGLLYHEMTASSLLRINYKTHEVTHRGVVGDLLGANKAGYVIHSAIHEARSDINCVAHCHQQDVVAVACDKRGLIISNQQAQQLGPVTYHDYEGIVVDEREKETLVNDLGKGSKVIFLRNHGVLTCGETIGEALVLMHYVIDACKIQAKQGVSCDLIVPSEEIAQKTHSIAYSFNKEGVGAKELCAYMRQLDREDPSYRL</sequence>
<dbReference type="NCBIfam" id="NF005451">
    <property type="entry name" value="PRK07044.1"/>
    <property type="match status" value="1"/>
</dbReference>
<protein>
    <recommendedName>
        <fullName evidence="1">Class II aldolase/adducin N-terminal domain-containing protein</fullName>
    </recommendedName>
</protein>
<dbReference type="InterPro" id="IPR051017">
    <property type="entry name" value="Aldolase-II_Adducin_sf"/>
</dbReference>
<dbReference type="InterPro" id="IPR036409">
    <property type="entry name" value="Aldolase_II/adducin_N_sf"/>
</dbReference>
<dbReference type="InterPro" id="IPR001303">
    <property type="entry name" value="Aldolase_II/adducin_N"/>
</dbReference>
<feature type="domain" description="Class II aldolase/adducin N-terminal" evidence="1">
    <location>
        <begin position="37"/>
        <end position="221"/>
    </location>
</feature>
<dbReference type="EMBL" id="HBGD01005334">
    <property type="protein sequence ID" value="CAD9081178.1"/>
    <property type="molecule type" value="Transcribed_RNA"/>
</dbReference>
<dbReference type="AlphaFoldDB" id="A0A7S1PII7"/>